<gene>
    <name evidence="1" type="ORF">Taro_029036</name>
</gene>
<comment type="caution">
    <text evidence="1">The sequence shown here is derived from an EMBL/GenBank/DDBJ whole genome shotgun (WGS) entry which is preliminary data.</text>
</comment>
<proteinExistence type="predicted"/>
<dbReference type="Proteomes" id="UP000652761">
    <property type="component" value="Unassembled WGS sequence"/>
</dbReference>
<reference evidence="1" key="1">
    <citation type="submission" date="2017-07" db="EMBL/GenBank/DDBJ databases">
        <title>Taro Niue Genome Assembly and Annotation.</title>
        <authorList>
            <person name="Atibalentja N."/>
            <person name="Keating K."/>
            <person name="Fields C.J."/>
        </authorList>
    </citation>
    <scope>NUCLEOTIDE SEQUENCE</scope>
    <source>
        <strain evidence="1">Niue_2</strain>
        <tissue evidence="1">Leaf</tissue>
    </source>
</reference>
<protein>
    <submittedName>
        <fullName evidence="1">Uncharacterized protein</fullName>
    </submittedName>
</protein>
<keyword evidence="2" id="KW-1185">Reference proteome</keyword>
<evidence type="ECO:0000313" key="2">
    <source>
        <dbReference type="Proteomes" id="UP000652761"/>
    </source>
</evidence>
<evidence type="ECO:0000313" key="1">
    <source>
        <dbReference type="EMBL" id="MQL96361.1"/>
    </source>
</evidence>
<name>A0A843VHY9_COLES</name>
<accession>A0A843VHY9</accession>
<sequence length="59" mass="6715">MDMTTLTRMGLMRTLLRSDPISYLGIVVSRMDMTTLTRMGLMRTLFKSDPINYLGIVVS</sequence>
<dbReference type="AlphaFoldDB" id="A0A843VHY9"/>
<organism evidence="1 2">
    <name type="scientific">Colocasia esculenta</name>
    <name type="common">Wild taro</name>
    <name type="synonym">Arum esculentum</name>
    <dbReference type="NCBI Taxonomy" id="4460"/>
    <lineage>
        <taxon>Eukaryota</taxon>
        <taxon>Viridiplantae</taxon>
        <taxon>Streptophyta</taxon>
        <taxon>Embryophyta</taxon>
        <taxon>Tracheophyta</taxon>
        <taxon>Spermatophyta</taxon>
        <taxon>Magnoliopsida</taxon>
        <taxon>Liliopsida</taxon>
        <taxon>Araceae</taxon>
        <taxon>Aroideae</taxon>
        <taxon>Colocasieae</taxon>
        <taxon>Colocasia</taxon>
    </lineage>
</organism>
<dbReference type="EMBL" id="NMUH01001909">
    <property type="protein sequence ID" value="MQL96361.1"/>
    <property type="molecule type" value="Genomic_DNA"/>
</dbReference>